<keyword evidence="3" id="KW-0804">Transcription</keyword>
<dbReference type="Gene3D" id="1.10.10.60">
    <property type="entry name" value="Homeodomain-like"/>
    <property type="match status" value="2"/>
</dbReference>
<reference evidence="5" key="1">
    <citation type="submission" date="2022-04" db="EMBL/GenBank/DDBJ databases">
        <title>Paenibacillus mangrovi sp. nov., a novel endophytic bacterium isolated from bark of Kandelia candel.</title>
        <authorList>
            <person name="Tuo L."/>
        </authorList>
    </citation>
    <scope>NUCLEOTIDE SEQUENCE</scope>
    <source>
        <strain evidence="5">KQZ6P-2</strain>
    </source>
</reference>
<dbReference type="AlphaFoldDB" id="A0A9X1WRJ0"/>
<dbReference type="InterPro" id="IPR009057">
    <property type="entry name" value="Homeodomain-like_sf"/>
</dbReference>
<name>A0A9X1WRJ0_9BACL</name>
<keyword evidence="2" id="KW-0238">DNA-binding</keyword>
<dbReference type="PROSITE" id="PS01124">
    <property type="entry name" value="HTH_ARAC_FAMILY_2"/>
    <property type="match status" value="1"/>
</dbReference>
<dbReference type="InterPro" id="IPR018060">
    <property type="entry name" value="HTH_AraC"/>
</dbReference>
<dbReference type="InterPro" id="IPR037923">
    <property type="entry name" value="HTH-like"/>
</dbReference>
<gene>
    <name evidence="5" type="ORF">MUG84_11340</name>
</gene>
<dbReference type="PANTHER" id="PTHR43280">
    <property type="entry name" value="ARAC-FAMILY TRANSCRIPTIONAL REGULATOR"/>
    <property type="match status" value="1"/>
</dbReference>
<comment type="caution">
    <text evidence="5">The sequence shown here is derived from an EMBL/GenBank/DDBJ whole genome shotgun (WGS) entry which is preliminary data.</text>
</comment>
<feature type="domain" description="HTH araC/xylS-type" evidence="4">
    <location>
        <begin position="191"/>
        <end position="289"/>
    </location>
</feature>
<keyword evidence="1" id="KW-0805">Transcription regulation</keyword>
<accession>A0A9X1WRJ0</accession>
<dbReference type="Proteomes" id="UP001139347">
    <property type="component" value="Unassembled WGS sequence"/>
</dbReference>
<evidence type="ECO:0000313" key="5">
    <source>
        <dbReference type="EMBL" id="MCJ8012328.1"/>
    </source>
</evidence>
<dbReference type="Pfam" id="PF02311">
    <property type="entry name" value="AraC_binding"/>
    <property type="match status" value="1"/>
</dbReference>
<evidence type="ECO:0000256" key="3">
    <source>
        <dbReference type="ARBA" id="ARBA00023163"/>
    </source>
</evidence>
<dbReference type="GO" id="GO:0003700">
    <property type="term" value="F:DNA-binding transcription factor activity"/>
    <property type="evidence" value="ECO:0007669"/>
    <property type="project" value="InterPro"/>
</dbReference>
<dbReference type="RefSeq" id="WP_244725133.1">
    <property type="nucleotide sequence ID" value="NZ_JALIRP010000004.1"/>
</dbReference>
<organism evidence="5 6">
    <name type="scientific">Paenibacillus mangrovi</name>
    <dbReference type="NCBI Taxonomy" id="2931978"/>
    <lineage>
        <taxon>Bacteria</taxon>
        <taxon>Bacillati</taxon>
        <taxon>Bacillota</taxon>
        <taxon>Bacilli</taxon>
        <taxon>Bacillales</taxon>
        <taxon>Paenibacillaceae</taxon>
        <taxon>Paenibacillus</taxon>
    </lineage>
</organism>
<proteinExistence type="predicted"/>
<evidence type="ECO:0000256" key="2">
    <source>
        <dbReference type="ARBA" id="ARBA00023125"/>
    </source>
</evidence>
<dbReference type="InterPro" id="IPR003313">
    <property type="entry name" value="AraC-bd"/>
</dbReference>
<dbReference type="PANTHER" id="PTHR43280:SF2">
    <property type="entry name" value="HTH-TYPE TRANSCRIPTIONAL REGULATOR EXSA"/>
    <property type="match status" value="1"/>
</dbReference>
<dbReference type="InterPro" id="IPR014710">
    <property type="entry name" value="RmlC-like_jellyroll"/>
</dbReference>
<dbReference type="EMBL" id="JALIRP010000004">
    <property type="protein sequence ID" value="MCJ8012328.1"/>
    <property type="molecule type" value="Genomic_DNA"/>
</dbReference>
<evidence type="ECO:0000259" key="4">
    <source>
        <dbReference type="PROSITE" id="PS01124"/>
    </source>
</evidence>
<protein>
    <submittedName>
        <fullName evidence="5">AraC family transcriptional regulator</fullName>
    </submittedName>
</protein>
<dbReference type="SMART" id="SM00342">
    <property type="entry name" value="HTH_ARAC"/>
    <property type="match status" value="1"/>
</dbReference>
<sequence>MNLFSFANTHPIAPYIRESDVAVRSAYYHPFRKLLDYLLIYIQKGQLTVVADGTTYELEEGQFCLLQPGTVHDLQSFAHNATPFAHMDFFFHADREKSFPTKPGQIDVHSFQHLMQPRLNDFEGLSIPVVLAPSKPYLYRNLLMDMIESWLEPNPLSKLKAQATAAQLLYHIMHDHSNPANLKSSHPHDLDWIPSYFSFHLAETLSIEDLAKRTNLSPSRFRAVFRERYGVPPHQFLINLRLDHAKDLLTTTTYSIAKIAEFCGFLDVSHFTNRFRSVTGLSPGSFRGK</sequence>
<evidence type="ECO:0000256" key="1">
    <source>
        <dbReference type="ARBA" id="ARBA00023015"/>
    </source>
</evidence>
<keyword evidence="6" id="KW-1185">Reference proteome</keyword>
<evidence type="ECO:0000313" key="6">
    <source>
        <dbReference type="Proteomes" id="UP001139347"/>
    </source>
</evidence>
<dbReference type="SUPFAM" id="SSF51215">
    <property type="entry name" value="Regulatory protein AraC"/>
    <property type="match status" value="1"/>
</dbReference>
<dbReference type="GO" id="GO:0043565">
    <property type="term" value="F:sequence-specific DNA binding"/>
    <property type="evidence" value="ECO:0007669"/>
    <property type="project" value="InterPro"/>
</dbReference>
<dbReference type="Pfam" id="PF12833">
    <property type="entry name" value="HTH_18"/>
    <property type="match status" value="1"/>
</dbReference>
<dbReference type="Gene3D" id="2.60.120.10">
    <property type="entry name" value="Jelly Rolls"/>
    <property type="match status" value="1"/>
</dbReference>
<dbReference type="SUPFAM" id="SSF46689">
    <property type="entry name" value="Homeodomain-like"/>
    <property type="match status" value="2"/>
</dbReference>